<dbReference type="SUPFAM" id="SSF82171">
    <property type="entry name" value="DPP6 N-terminal domain-like"/>
    <property type="match status" value="1"/>
</dbReference>
<dbReference type="GeneID" id="27678197"/>
<dbReference type="InterPro" id="IPR015943">
    <property type="entry name" value="WD40/YVTN_repeat-like_dom_sf"/>
</dbReference>
<evidence type="ECO:0000313" key="4">
    <source>
        <dbReference type="Proteomes" id="UP000030143"/>
    </source>
</evidence>
<comment type="caution">
    <text evidence="3">The sequence shown here is derived from an EMBL/GenBank/DDBJ whole genome shotgun (WGS) entry which is preliminary data.</text>
</comment>
<dbReference type="InterPro" id="IPR001680">
    <property type="entry name" value="WD40_rpt"/>
</dbReference>
<gene>
    <name evidence="3" type="ORF">PEX2_055040</name>
</gene>
<accession>A0A0A2L0V7</accession>
<proteinExistence type="predicted"/>
<dbReference type="SMART" id="SM00320">
    <property type="entry name" value="WD40"/>
    <property type="match status" value="4"/>
</dbReference>
<dbReference type="HOGENOM" id="CLU_737899_0_0_1"/>
<sequence length="375" mass="41994">MVDYVPNKIVGSHFGDFRLWQTVALKNLTSSMKSTIAFSSSGEWLAIPDGKYATLWNTSNRTAIRTSRDQGENIQDENENIQVAAFSPNSIYLATGGTRLIIWEVATGLNFSHKSFNVGQNVQYIAFSPDNTLVACSSASKVGVWNIQSGKKLFKFSHPNSRAVPLIFASVGTRLIYCPSYDGRMWTQDLTTGEFFISSASSMRLQLSSILGVVPNFSLDGRYLAASDGSRIFVLDTTKKTPEVAPPTVRTKLFGLIHRELRPCEVHVATEEYPNHWFNIELNCERIGNLAFSPNGKVLATCMHPKENVSIWKIVLWDIVESKNGTFKLENFRTIGEFHRDIRSDNQHMAFSPDGTFLACSSISNRMVRLWKADI</sequence>
<dbReference type="VEuPathDB" id="FungiDB:PEXP_030150"/>
<dbReference type="PhylomeDB" id="A0A0A2L0V7"/>
<protein>
    <submittedName>
        <fullName evidence="3">Uncharacterized protein</fullName>
    </submittedName>
</protein>
<keyword evidence="1" id="KW-0853">WD repeat</keyword>
<reference evidence="3 4" key="1">
    <citation type="journal article" date="2015" name="Mol. Plant Microbe Interact.">
        <title>Genome, transcriptome, and functional analyses of Penicillium expansum provide new insights into secondary metabolism and pathogenicity.</title>
        <authorList>
            <person name="Ballester A.R."/>
            <person name="Marcet-Houben M."/>
            <person name="Levin E."/>
            <person name="Sela N."/>
            <person name="Selma-Lazaro C."/>
            <person name="Carmona L."/>
            <person name="Wisniewski M."/>
            <person name="Droby S."/>
            <person name="Gonzalez-Candelas L."/>
            <person name="Gabaldon T."/>
        </authorList>
    </citation>
    <scope>NUCLEOTIDE SEQUENCE [LARGE SCALE GENOMIC DNA]</scope>
    <source>
        <strain evidence="3 4">MD-8</strain>
    </source>
</reference>
<dbReference type="AlphaFoldDB" id="A0A0A2L0V7"/>
<dbReference type="PANTHER" id="PTHR22838">
    <property type="entry name" value="WD REPEAT PROTEIN 26-RELATED"/>
    <property type="match status" value="1"/>
</dbReference>
<dbReference type="PANTHER" id="PTHR22838:SF0">
    <property type="entry name" value="WD REPEAT-CONTAINING PROTEIN 26"/>
    <property type="match status" value="1"/>
</dbReference>
<organism evidence="3 4">
    <name type="scientific">Penicillium expansum</name>
    <name type="common">Blue mold rot fungus</name>
    <dbReference type="NCBI Taxonomy" id="27334"/>
    <lineage>
        <taxon>Eukaryota</taxon>
        <taxon>Fungi</taxon>
        <taxon>Dikarya</taxon>
        <taxon>Ascomycota</taxon>
        <taxon>Pezizomycotina</taxon>
        <taxon>Eurotiomycetes</taxon>
        <taxon>Eurotiomycetidae</taxon>
        <taxon>Eurotiales</taxon>
        <taxon>Aspergillaceae</taxon>
        <taxon>Penicillium</taxon>
    </lineage>
</organism>
<dbReference type="Pfam" id="PF00400">
    <property type="entry name" value="WD40"/>
    <property type="match status" value="2"/>
</dbReference>
<dbReference type="STRING" id="27334.A0A0A2L0V7"/>
<dbReference type="EMBL" id="JQFZ01000090">
    <property type="protein sequence ID" value="KGO59663.1"/>
    <property type="molecule type" value="Genomic_DNA"/>
</dbReference>
<evidence type="ECO:0000256" key="1">
    <source>
        <dbReference type="ARBA" id="ARBA00022574"/>
    </source>
</evidence>
<dbReference type="RefSeq" id="XP_016600776.1">
    <property type="nucleotide sequence ID" value="XM_016742778.1"/>
</dbReference>
<keyword evidence="2" id="KW-0677">Repeat</keyword>
<evidence type="ECO:0000313" key="3">
    <source>
        <dbReference type="EMBL" id="KGO59663.1"/>
    </source>
</evidence>
<dbReference type="OrthoDB" id="10252171at2759"/>
<keyword evidence="4" id="KW-1185">Reference proteome</keyword>
<dbReference type="Proteomes" id="UP000030143">
    <property type="component" value="Unassembled WGS sequence"/>
</dbReference>
<name>A0A0A2L0V7_PENEN</name>
<evidence type="ECO:0000256" key="2">
    <source>
        <dbReference type="ARBA" id="ARBA00022737"/>
    </source>
</evidence>
<dbReference type="Gene3D" id="2.130.10.10">
    <property type="entry name" value="YVTN repeat-like/Quinoprotein amine dehydrogenase"/>
    <property type="match status" value="2"/>
</dbReference>
<dbReference type="InterPro" id="IPR051350">
    <property type="entry name" value="WD_repeat-ST_regulator"/>
</dbReference>